<feature type="domain" description="C2H2-type" evidence="9">
    <location>
        <begin position="223"/>
        <end position="250"/>
    </location>
</feature>
<dbReference type="FunFam" id="3.30.160.60:FF:001297">
    <property type="entry name" value="Zinc finger and SCAN domain-containing protein 2"/>
    <property type="match status" value="1"/>
</dbReference>
<feature type="domain" description="C2H2-type" evidence="9">
    <location>
        <begin position="42"/>
        <end position="69"/>
    </location>
</feature>
<dbReference type="InterPro" id="IPR036236">
    <property type="entry name" value="Znf_C2H2_sf"/>
</dbReference>
<evidence type="ECO:0000313" key="11">
    <source>
        <dbReference type="Proteomes" id="UP000233100"/>
    </source>
</evidence>
<comment type="subcellular location">
    <subcellularLocation>
        <location evidence="1">Nucleus</location>
    </subcellularLocation>
</comment>
<keyword evidence="5" id="KW-0862">Zinc</keyword>
<dbReference type="PANTHER" id="PTHR23226:SF416">
    <property type="entry name" value="FI01424P"/>
    <property type="match status" value="1"/>
</dbReference>
<dbReference type="InterPro" id="IPR013087">
    <property type="entry name" value="Znf_C2H2_type"/>
</dbReference>
<dbReference type="FunFam" id="3.30.160.60:FF:000848">
    <property type="entry name" value="Zinc finger protein 35"/>
    <property type="match status" value="1"/>
</dbReference>
<evidence type="ECO:0000256" key="1">
    <source>
        <dbReference type="ARBA" id="ARBA00004123"/>
    </source>
</evidence>
<reference evidence="10" key="2">
    <citation type="submission" date="2025-05" db="UniProtKB">
        <authorList>
            <consortium name="Ensembl"/>
        </authorList>
    </citation>
    <scope>IDENTIFICATION</scope>
</reference>
<dbReference type="GO" id="GO:0000978">
    <property type="term" value="F:RNA polymerase II cis-regulatory region sequence-specific DNA binding"/>
    <property type="evidence" value="ECO:0007669"/>
    <property type="project" value="TreeGrafter"/>
</dbReference>
<accession>A0A7N9CBF9</accession>
<evidence type="ECO:0000256" key="8">
    <source>
        <dbReference type="SAM" id="MobiDB-lite"/>
    </source>
</evidence>
<feature type="compositionally biased region" description="Low complexity" evidence="8">
    <location>
        <begin position="253"/>
        <end position="264"/>
    </location>
</feature>
<feature type="domain" description="C2H2-type" evidence="9">
    <location>
        <begin position="277"/>
        <end position="304"/>
    </location>
</feature>
<organism evidence="10 11">
    <name type="scientific">Macaca fascicularis</name>
    <name type="common">Crab-eating macaque</name>
    <name type="synonym">Cynomolgus monkey</name>
    <dbReference type="NCBI Taxonomy" id="9541"/>
    <lineage>
        <taxon>Eukaryota</taxon>
        <taxon>Metazoa</taxon>
        <taxon>Chordata</taxon>
        <taxon>Craniata</taxon>
        <taxon>Vertebrata</taxon>
        <taxon>Euteleostomi</taxon>
        <taxon>Mammalia</taxon>
        <taxon>Eutheria</taxon>
        <taxon>Euarchontoglires</taxon>
        <taxon>Primates</taxon>
        <taxon>Haplorrhini</taxon>
        <taxon>Catarrhini</taxon>
        <taxon>Cercopithecidae</taxon>
        <taxon>Cercopithecinae</taxon>
        <taxon>Macaca</taxon>
    </lineage>
</organism>
<dbReference type="FunFam" id="3.30.160.60:FF:002343">
    <property type="entry name" value="Zinc finger protein 33A"/>
    <property type="match status" value="1"/>
</dbReference>
<proteinExistence type="predicted"/>
<evidence type="ECO:0000256" key="5">
    <source>
        <dbReference type="ARBA" id="ARBA00022833"/>
    </source>
</evidence>
<evidence type="ECO:0000256" key="7">
    <source>
        <dbReference type="PROSITE-ProRule" id="PRU00042"/>
    </source>
</evidence>
<evidence type="ECO:0000313" key="10">
    <source>
        <dbReference type="Ensembl" id="ENSMFAP00000047629.1"/>
    </source>
</evidence>
<dbReference type="SUPFAM" id="SSF57667">
    <property type="entry name" value="beta-beta-alpha zinc fingers"/>
    <property type="match status" value="3"/>
</dbReference>
<evidence type="ECO:0000256" key="4">
    <source>
        <dbReference type="ARBA" id="ARBA00022771"/>
    </source>
</evidence>
<keyword evidence="11" id="KW-1185">Reference proteome</keyword>
<sequence>MFATSGAVAAEKPYACSECGKSFCYSSVLLRHERAHGGDGRFRCLECGERCARAADLRAHRRTHAGQTLYICSECGQSFRHSGRLDLHLGAHRQRCRTCPCRDMRRFPRPPGRCCYTGVVSTCQSGPPLPLCSHLPTERCASTSAGAPPGTTSDPAAPPHRSRRSAHEAFRSGAGCESRRIHAPGARCDPCLRRPPVWRVRQVLWQELYADATPADALREKPFKRPECGKGFLESATLVRHQRTHGRSRTPVATAGAASASSHAAPPGAAIRAKRPHACATCGKGFGQRSDLVVHQRIHTGEKPFACPECGRRFSDRFGPHQAPAHAHRREALPLRAVRQAVHLRVQSQRASAQPCRPQATQMPRVQQGLQRGFQACTTPQDAPGRTASRVRRVWQVLQPQPLAVAASAGPYARPHRCRRCHPVRSGHCSGLRGAG</sequence>
<dbReference type="FunFam" id="3.30.160.60:FF:000972">
    <property type="entry name" value="Zinc finger protein 768"/>
    <property type="match status" value="1"/>
</dbReference>
<dbReference type="PROSITE" id="PS00028">
    <property type="entry name" value="ZINC_FINGER_C2H2_1"/>
    <property type="match status" value="4"/>
</dbReference>
<dbReference type="Proteomes" id="UP000233100">
    <property type="component" value="Chromosome 1"/>
</dbReference>
<dbReference type="Gene3D" id="3.30.160.60">
    <property type="entry name" value="Classic Zinc Finger"/>
    <property type="match status" value="6"/>
</dbReference>
<evidence type="ECO:0000259" key="9">
    <source>
        <dbReference type="PROSITE" id="PS50157"/>
    </source>
</evidence>
<dbReference type="AlphaFoldDB" id="A0A7N9CBF9"/>
<dbReference type="GO" id="GO:0000981">
    <property type="term" value="F:DNA-binding transcription factor activity, RNA polymerase II-specific"/>
    <property type="evidence" value="ECO:0007669"/>
    <property type="project" value="TreeGrafter"/>
</dbReference>
<evidence type="ECO:0000256" key="3">
    <source>
        <dbReference type="ARBA" id="ARBA00022737"/>
    </source>
</evidence>
<name>A0A7N9CBF9_MACFA</name>
<dbReference type="PROSITE" id="PS50157">
    <property type="entry name" value="ZINC_FINGER_C2H2_2"/>
    <property type="match status" value="5"/>
</dbReference>
<keyword evidence="4 7" id="KW-0863">Zinc-finger</keyword>
<dbReference type="Pfam" id="PF00096">
    <property type="entry name" value="zf-C2H2"/>
    <property type="match status" value="3"/>
</dbReference>
<evidence type="ECO:0000256" key="6">
    <source>
        <dbReference type="ARBA" id="ARBA00023242"/>
    </source>
</evidence>
<feature type="region of interest" description="Disordered" evidence="8">
    <location>
        <begin position="240"/>
        <end position="264"/>
    </location>
</feature>
<reference evidence="10 11" key="1">
    <citation type="submission" date="2013-03" db="EMBL/GenBank/DDBJ databases">
        <authorList>
            <person name="Warren W."/>
            <person name="Wilson R.K."/>
        </authorList>
    </citation>
    <scope>NUCLEOTIDE SEQUENCE</scope>
</reference>
<feature type="domain" description="C2H2-type" evidence="9">
    <location>
        <begin position="70"/>
        <end position="92"/>
    </location>
</feature>
<keyword evidence="6" id="KW-0539">Nucleus</keyword>
<feature type="compositionally biased region" description="Polar residues" evidence="8">
    <location>
        <begin position="143"/>
        <end position="154"/>
    </location>
</feature>
<dbReference type="Ensembl" id="ENSMFAT00000075692.1">
    <property type="protein sequence ID" value="ENSMFAP00000048785.1"/>
    <property type="gene ID" value="ENSMFAG00000064508.1"/>
</dbReference>
<dbReference type="GeneTree" id="ENSGT01150000286939"/>
<dbReference type="Ensembl" id="ENSMFAT00000090691.1">
    <property type="protein sequence ID" value="ENSMFAP00000047629.1"/>
    <property type="gene ID" value="ENSMFAG00000064508.1"/>
</dbReference>
<evidence type="ECO:0000256" key="2">
    <source>
        <dbReference type="ARBA" id="ARBA00022723"/>
    </source>
</evidence>
<dbReference type="SMART" id="SM00355">
    <property type="entry name" value="ZnF_C2H2"/>
    <property type="match status" value="6"/>
</dbReference>
<dbReference type="PANTHER" id="PTHR23226">
    <property type="entry name" value="ZINC FINGER AND SCAN DOMAIN-CONTAINING"/>
    <property type="match status" value="1"/>
</dbReference>
<dbReference type="GO" id="GO:0005634">
    <property type="term" value="C:nucleus"/>
    <property type="evidence" value="ECO:0007669"/>
    <property type="project" value="UniProtKB-SubCell"/>
</dbReference>
<dbReference type="Ensembl" id="ENSMFAT00000078713.1">
    <property type="protein sequence ID" value="ENSMFAP00000046381.1"/>
    <property type="gene ID" value="ENSMFAG00000064508.1"/>
</dbReference>
<protein>
    <recommendedName>
        <fullName evidence="9">C2H2-type domain-containing protein</fullName>
    </recommendedName>
</protein>
<feature type="domain" description="C2H2-type" evidence="9">
    <location>
        <begin position="14"/>
        <end position="41"/>
    </location>
</feature>
<feature type="region of interest" description="Disordered" evidence="8">
    <location>
        <begin position="143"/>
        <end position="176"/>
    </location>
</feature>
<keyword evidence="3" id="KW-0677">Repeat</keyword>
<dbReference type="GO" id="GO:0008270">
    <property type="term" value="F:zinc ion binding"/>
    <property type="evidence" value="ECO:0007669"/>
    <property type="project" value="UniProtKB-KW"/>
</dbReference>
<keyword evidence="2" id="KW-0479">Metal-binding</keyword>